<keyword evidence="3" id="KW-1185">Reference proteome</keyword>
<organism evidence="2 3">
    <name type="scientific">Myceligenerans indicum</name>
    <dbReference type="NCBI Taxonomy" id="2593663"/>
    <lineage>
        <taxon>Bacteria</taxon>
        <taxon>Bacillati</taxon>
        <taxon>Actinomycetota</taxon>
        <taxon>Actinomycetes</taxon>
        <taxon>Micrococcales</taxon>
        <taxon>Promicromonosporaceae</taxon>
        <taxon>Myceligenerans</taxon>
    </lineage>
</organism>
<dbReference type="InterPro" id="IPR016796">
    <property type="entry name" value="UCP021774"/>
</dbReference>
<dbReference type="Proteomes" id="UP000675409">
    <property type="component" value="Unassembled WGS sequence"/>
</dbReference>
<gene>
    <name evidence="2" type="ORF">HGK34_08200</name>
</gene>
<accession>A0ABS1LJ30</accession>
<dbReference type="Gene3D" id="3.30.310.70">
    <property type="entry name" value="TT1751-like domain"/>
    <property type="match status" value="1"/>
</dbReference>
<sequence length="130" mass="13427">MTYTISTTLGTPFDETVANVRAALAEQGFGVLTEIDMAATLKAKLGAELDPYLVLGACNPPLAHRALQADPSAGALLPCNVVVRDLGDGTTAVEAIDPHAMMSVAESHELKAVADDAAERLRTALAQLGA</sequence>
<name>A0ABS1LJ30_9MICO</name>
<evidence type="ECO:0000313" key="3">
    <source>
        <dbReference type="Proteomes" id="UP000675409"/>
    </source>
</evidence>
<proteinExistence type="predicted"/>
<reference evidence="2 3" key="1">
    <citation type="journal article" date="2021" name="Arch. Microbiol.">
        <title>Myceligenerans indicum sp. nov., an actinobacterium isolated from mangrove sediment of Sundarbans, India.</title>
        <authorList>
            <person name="Asha K."/>
            <person name="Bhadury P."/>
        </authorList>
    </citation>
    <scope>NUCLEOTIDE SEQUENCE [LARGE SCALE GENOMIC DNA]</scope>
    <source>
        <strain evidence="2 3">I2</strain>
    </source>
</reference>
<protein>
    <submittedName>
        <fullName evidence="2">DUF302 domain-containing protein</fullName>
    </submittedName>
</protein>
<dbReference type="PIRSF" id="PIRSF021774">
    <property type="entry name" value="UCP021774"/>
    <property type="match status" value="1"/>
</dbReference>
<dbReference type="PANTHER" id="PTHR38342">
    <property type="entry name" value="SLR5037 PROTEIN"/>
    <property type="match status" value="1"/>
</dbReference>
<dbReference type="InterPro" id="IPR035923">
    <property type="entry name" value="TT1751-like_sf"/>
</dbReference>
<dbReference type="EMBL" id="JABBYC010000009">
    <property type="protein sequence ID" value="MBL0886250.1"/>
    <property type="molecule type" value="Genomic_DNA"/>
</dbReference>
<dbReference type="InterPro" id="IPR005180">
    <property type="entry name" value="DUF302"/>
</dbReference>
<feature type="domain" description="DUF302" evidence="1">
    <location>
        <begin position="35"/>
        <end position="98"/>
    </location>
</feature>
<dbReference type="SUPFAM" id="SSF103247">
    <property type="entry name" value="TT1751-like"/>
    <property type="match status" value="1"/>
</dbReference>
<dbReference type="PANTHER" id="PTHR38342:SF1">
    <property type="entry name" value="SLR5037 PROTEIN"/>
    <property type="match status" value="1"/>
</dbReference>
<dbReference type="RefSeq" id="WP_201846086.1">
    <property type="nucleotide sequence ID" value="NZ_JABBYC010000009.1"/>
</dbReference>
<comment type="caution">
    <text evidence="2">The sequence shown here is derived from an EMBL/GenBank/DDBJ whole genome shotgun (WGS) entry which is preliminary data.</text>
</comment>
<evidence type="ECO:0000313" key="2">
    <source>
        <dbReference type="EMBL" id="MBL0886250.1"/>
    </source>
</evidence>
<evidence type="ECO:0000259" key="1">
    <source>
        <dbReference type="Pfam" id="PF03625"/>
    </source>
</evidence>
<dbReference type="CDD" id="cd14797">
    <property type="entry name" value="DUF302"/>
    <property type="match status" value="1"/>
</dbReference>
<dbReference type="Pfam" id="PF03625">
    <property type="entry name" value="DUF302"/>
    <property type="match status" value="1"/>
</dbReference>